<feature type="binding site" evidence="5">
    <location>
        <position position="141"/>
    </location>
    <ligand>
        <name>Mg(2+)</name>
        <dbReference type="ChEBI" id="CHEBI:18420"/>
    </ligand>
</feature>
<dbReference type="AlphaFoldDB" id="A0A212KMB1"/>
<evidence type="ECO:0000256" key="5">
    <source>
        <dbReference type="PIRSR" id="PIRSR605493-1"/>
    </source>
</evidence>
<comment type="cofactor">
    <cofactor evidence="1">
        <name>a divalent metal cation</name>
        <dbReference type="ChEBI" id="CHEBI:60240"/>
    </cofactor>
</comment>
<dbReference type="PANTHER" id="PTHR33254:SF4">
    <property type="entry name" value="4-HYDROXY-4-METHYL-2-OXOGLUTARATE ALDOLASE 3-RELATED"/>
    <property type="match status" value="1"/>
</dbReference>
<comment type="cofactor">
    <cofactor evidence="5">
        <name>Mg(2+)</name>
        <dbReference type="ChEBI" id="CHEBI:18420"/>
    </cofactor>
</comment>
<evidence type="ECO:0000313" key="6">
    <source>
        <dbReference type="EMBL" id="SBW12866.1"/>
    </source>
</evidence>
<dbReference type="PANTHER" id="PTHR33254">
    <property type="entry name" value="4-HYDROXY-4-METHYL-2-OXOGLUTARATE ALDOLASE 3-RELATED"/>
    <property type="match status" value="1"/>
</dbReference>
<feature type="binding site" evidence="5">
    <location>
        <begin position="118"/>
        <end position="121"/>
    </location>
    <ligand>
        <name>substrate</name>
    </ligand>
</feature>
<evidence type="ECO:0000256" key="3">
    <source>
        <dbReference type="ARBA" id="ARBA00029596"/>
    </source>
</evidence>
<proteinExistence type="predicted"/>
<reference evidence="6" key="1">
    <citation type="submission" date="2016-04" db="EMBL/GenBank/DDBJ databases">
        <authorList>
            <person name="Evans L.H."/>
            <person name="Alamgir A."/>
            <person name="Owens N."/>
            <person name="Weber N.D."/>
            <person name="Virtaneva K."/>
            <person name="Barbian K."/>
            <person name="Babar A."/>
            <person name="Rosenke K."/>
        </authorList>
    </citation>
    <scope>NUCLEOTIDE SEQUENCE</scope>
    <source>
        <strain evidence="6">86</strain>
    </source>
</reference>
<accession>A0A212KMB1</accession>
<feature type="binding site" evidence="5">
    <location>
        <position position="140"/>
    </location>
    <ligand>
        <name>substrate</name>
    </ligand>
</feature>
<dbReference type="InterPro" id="IPR036704">
    <property type="entry name" value="RraA/RraA-like_sf"/>
</dbReference>
<dbReference type="Gene3D" id="3.50.30.40">
    <property type="entry name" value="Ribonuclease E inhibitor RraA/RraA-like"/>
    <property type="match status" value="1"/>
</dbReference>
<name>A0A212KMB1_9PROT</name>
<dbReference type="InterPro" id="IPR005493">
    <property type="entry name" value="RraA/RraA-like"/>
</dbReference>
<organism evidence="6">
    <name type="scientific">uncultured Alphaproteobacteria bacterium</name>
    <dbReference type="NCBI Taxonomy" id="91750"/>
    <lineage>
        <taxon>Bacteria</taxon>
        <taxon>Pseudomonadati</taxon>
        <taxon>Pseudomonadota</taxon>
        <taxon>Alphaproteobacteria</taxon>
        <taxon>environmental samples</taxon>
    </lineage>
</organism>
<dbReference type="GO" id="GO:0046872">
    <property type="term" value="F:metal ion binding"/>
    <property type="evidence" value="ECO:0007669"/>
    <property type="project" value="UniProtKB-KW"/>
</dbReference>
<dbReference type="Pfam" id="PF03737">
    <property type="entry name" value="RraA-like"/>
    <property type="match status" value="1"/>
</dbReference>
<sequence length="242" mass="26219">MDVHESELELLEQLKRFDTPTITNVVATYPSKTDVCLGLYEPWTCNWYTDASMKVAYPELGRTVGFAVTAVYGVPDPNFNRLNFGDVLRAVVDSPKPAVVCIQQDFPEPLKRKNGLAGGQMVTAMKAVGAVAMLTDGPSRDIDEIRGMGFQYMMAGASAGHGPLGVKAVNVPVHLAGMDVAPGEIIHMDENGAVKFPRRYLAEVCRRAALIQEQEAAKMAAMAAAADPEEVIRIMTGGKEKY</sequence>
<evidence type="ECO:0000256" key="2">
    <source>
        <dbReference type="ARBA" id="ARBA00016549"/>
    </source>
</evidence>
<keyword evidence="5" id="KW-0460">Magnesium</keyword>
<evidence type="ECO:0000256" key="4">
    <source>
        <dbReference type="ARBA" id="ARBA00030169"/>
    </source>
</evidence>
<evidence type="ECO:0000256" key="1">
    <source>
        <dbReference type="ARBA" id="ARBA00001968"/>
    </source>
</evidence>
<protein>
    <recommendedName>
        <fullName evidence="2">Putative 4-hydroxy-4-methyl-2-oxoglutarate aldolase</fullName>
    </recommendedName>
    <alternativeName>
        <fullName evidence="3">Regulator of ribonuclease activity homolog</fullName>
    </alternativeName>
    <alternativeName>
        <fullName evidence="4">RraA-like protein</fullName>
    </alternativeName>
</protein>
<dbReference type="SUPFAM" id="SSF89562">
    <property type="entry name" value="RraA-like"/>
    <property type="match status" value="1"/>
</dbReference>
<dbReference type="EMBL" id="FLUO01000003">
    <property type="protein sequence ID" value="SBW12866.1"/>
    <property type="molecule type" value="Genomic_DNA"/>
</dbReference>
<keyword evidence="5" id="KW-0479">Metal-binding</keyword>
<gene>
    <name evidence="6" type="ORF">KL86APRO_30357</name>
</gene>